<accession>A0A183UR16</accession>
<name>A0A183UR16_TOXCA</name>
<keyword evidence="2" id="KW-1185">Reference proteome</keyword>
<dbReference type="Proteomes" id="UP000050794">
    <property type="component" value="Unassembled WGS sequence"/>
</dbReference>
<evidence type="ECO:0000313" key="1">
    <source>
        <dbReference type="EMBL" id="VDM42257.1"/>
    </source>
</evidence>
<reference evidence="3" key="1">
    <citation type="submission" date="2016-06" db="UniProtKB">
        <authorList>
            <consortium name="WormBaseParasite"/>
        </authorList>
    </citation>
    <scope>IDENTIFICATION</scope>
</reference>
<protein>
    <submittedName>
        <fullName evidence="1 3">Uncharacterized protein</fullName>
    </submittedName>
</protein>
<dbReference type="WBParaSite" id="TCNE_0001093601-mRNA-1">
    <property type="protein sequence ID" value="TCNE_0001093601-mRNA-1"/>
    <property type="gene ID" value="TCNE_0001093601"/>
</dbReference>
<reference evidence="1 2" key="2">
    <citation type="submission" date="2018-11" db="EMBL/GenBank/DDBJ databases">
        <authorList>
            <consortium name="Pathogen Informatics"/>
        </authorList>
    </citation>
    <scope>NUCLEOTIDE SEQUENCE [LARGE SCALE GENOMIC DNA]</scope>
</reference>
<evidence type="ECO:0000313" key="2">
    <source>
        <dbReference type="Proteomes" id="UP000050794"/>
    </source>
</evidence>
<dbReference type="EMBL" id="UYWY01020670">
    <property type="protein sequence ID" value="VDM42257.1"/>
    <property type="molecule type" value="Genomic_DNA"/>
</dbReference>
<dbReference type="AlphaFoldDB" id="A0A183UR16"/>
<proteinExistence type="predicted"/>
<organism evidence="2 3">
    <name type="scientific">Toxocara canis</name>
    <name type="common">Canine roundworm</name>
    <dbReference type="NCBI Taxonomy" id="6265"/>
    <lineage>
        <taxon>Eukaryota</taxon>
        <taxon>Metazoa</taxon>
        <taxon>Ecdysozoa</taxon>
        <taxon>Nematoda</taxon>
        <taxon>Chromadorea</taxon>
        <taxon>Rhabditida</taxon>
        <taxon>Spirurina</taxon>
        <taxon>Ascaridomorpha</taxon>
        <taxon>Ascaridoidea</taxon>
        <taxon>Toxocaridae</taxon>
        <taxon>Toxocara</taxon>
    </lineage>
</organism>
<gene>
    <name evidence="1" type="ORF">TCNE_LOCUS10936</name>
</gene>
<evidence type="ECO:0000313" key="3">
    <source>
        <dbReference type="WBParaSite" id="TCNE_0001093601-mRNA-1"/>
    </source>
</evidence>
<sequence length="62" mass="6824">MISSSPYGFTDDDSNASAGAIDEAMDVTSRVSALRRHSPGRVVKEALFVRRPLLPPSFQLFR</sequence>